<keyword evidence="1" id="KW-1133">Transmembrane helix</keyword>
<feature type="transmembrane region" description="Helical" evidence="1">
    <location>
        <begin position="143"/>
        <end position="166"/>
    </location>
</feature>
<sequence length="270" mass="28968">MQPPRLIFADLIADAFRHVTSNGRLLLDIALVPTIISVGLQLAGRLLSGERMEPLEAMAVKLFDFVPTAMFAVAWHRLVLLGPGALGGTPGFGWTARERGYLRQLLLIAAVPIILHALFWMVMPWPMEMPSAGPLPPDVETAMPLGLAFTVTAIIALRLSFGLVAPSLDLAWTPHLSWRYGKGNGPIVLFALLLMMVIGLIVKAVATAILLTIALGLFGGPLSLGPWLLVQVIAETIAYVSIAPLVTVQALIFRALTGWSPGNPLRQPPA</sequence>
<proteinExistence type="predicted"/>
<dbReference type="RefSeq" id="WP_147848597.1">
    <property type="nucleotide sequence ID" value="NZ_VDUZ01000022.1"/>
</dbReference>
<evidence type="ECO:0000313" key="2">
    <source>
        <dbReference type="EMBL" id="TXL73803.1"/>
    </source>
</evidence>
<gene>
    <name evidence="2" type="ORF">FHP25_19300</name>
</gene>
<protein>
    <submittedName>
        <fullName evidence="2">Uncharacterized protein</fullName>
    </submittedName>
</protein>
<dbReference type="Proteomes" id="UP000321638">
    <property type="component" value="Unassembled WGS sequence"/>
</dbReference>
<name>A0A5C8PJ14_9HYPH</name>
<feature type="transmembrane region" description="Helical" evidence="1">
    <location>
        <begin position="105"/>
        <end position="123"/>
    </location>
</feature>
<comment type="caution">
    <text evidence="2">The sequence shown here is derived from an EMBL/GenBank/DDBJ whole genome shotgun (WGS) entry which is preliminary data.</text>
</comment>
<feature type="transmembrane region" description="Helical" evidence="1">
    <location>
        <begin position="68"/>
        <end position="93"/>
    </location>
</feature>
<feature type="transmembrane region" description="Helical" evidence="1">
    <location>
        <begin position="25"/>
        <end position="48"/>
    </location>
</feature>
<accession>A0A5C8PJ14</accession>
<keyword evidence="1" id="KW-0812">Transmembrane</keyword>
<evidence type="ECO:0000256" key="1">
    <source>
        <dbReference type="SAM" id="Phobius"/>
    </source>
</evidence>
<dbReference type="OrthoDB" id="7374999at2"/>
<evidence type="ECO:0000313" key="3">
    <source>
        <dbReference type="Proteomes" id="UP000321638"/>
    </source>
</evidence>
<organism evidence="2 3">
    <name type="scientific">Vineibacter terrae</name>
    <dbReference type="NCBI Taxonomy" id="2586908"/>
    <lineage>
        <taxon>Bacteria</taxon>
        <taxon>Pseudomonadati</taxon>
        <taxon>Pseudomonadota</taxon>
        <taxon>Alphaproteobacteria</taxon>
        <taxon>Hyphomicrobiales</taxon>
        <taxon>Vineibacter</taxon>
    </lineage>
</organism>
<keyword evidence="1" id="KW-0472">Membrane</keyword>
<feature type="transmembrane region" description="Helical" evidence="1">
    <location>
        <begin position="187"/>
        <end position="217"/>
    </location>
</feature>
<reference evidence="2 3" key="1">
    <citation type="submission" date="2019-06" db="EMBL/GenBank/DDBJ databases">
        <title>New taxonomy in bacterial strain CC-CFT640, isolated from vineyard.</title>
        <authorList>
            <person name="Lin S.-Y."/>
            <person name="Tsai C.-F."/>
            <person name="Young C.-C."/>
        </authorList>
    </citation>
    <scope>NUCLEOTIDE SEQUENCE [LARGE SCALE GENOMIC DNA]</scope>
    <source>
        <strain evidence="2 3">CC-CFT640</strain>
    </source>
</reference>
<dbReference type="EMBL" id="VDUZ01000022">
    <property type="protein sequence ID" value="TXL73803.1"/>
    <property type="molecule type" value="Genomic_DNA"/>
</dbReference>
<keyword evidence="3" id="KW-1185">Reference proteome</keyword>
<dbReference type="AlphaFoldDB" id="A0A5C8PJ14"/>
<feature type="transmembrane region" description="Helical" evidence="1">
    <location>
        <begin position="237"/>
        <end position="256"/>
    </location>
</feature>